<keyword evidence="2" id="KW-0732">Signal</keyword>
<dbReference type="CDD" id="cd13578">
    <property type="entry name" value="PBP2_Bug27"/>
    <property type="match status" value="1"/>
</dbReference>
<dbReference type="PANTHER" id="PTHR42928:SF5">
    <property type="entry name" value="BLR1237 PROTEIN"/>
    <property type="match status" value="1"/>
</dbReference>
<dbReference type="AlphaFoldDB" id="A0A228HHJ8"/>
<reference evidence="4" key="1">
    <citation type="submission" date="2017-06" db="EMBL/GenBank/DDBJ databases">
        <authorList>
            <person name="LiPuma J."/>
            <person name="Spilker T."/>
        </authorList>
    </citation>
    <scope>NUCLEOTIDE SEQUENCE [LARGE SCALE GENOMIC DNA]</scope>
    <source>
        <strain evidence="4">AU17325</strain>
    </source>
</reference>
<dbReference type="InterPro" id="IPR042100">
    <property type="entry name" value="Bug_dom1"/>
</dbReference>
<dbReference type="PANTHER" id="PTHR42928">
    <property type="entry name" value="TRICARBOXYLATE-BINDING PROTEIN"/>
    <property type="match status" value="1"/>
</dbReference>
<dbReference type="Gene3D" id="3.40.190.10">
    <property type="entry name" value="Periplasmic binding protein-like II"/>
    <property type="match status" value="1"/>
</dbReference>
<evidence type="ECO:0000256" key="1">
    <source>
        <dbReference type="ARBA" id="ARBA00006987"/>
    </source>
</evidence>
<evidence type="ECO:0000256" key="2">
    <source>
        <dbReference type="SAM" id="SignalP"/>
    </source>
</evidence>
<accession>A0A228HHJ8</accession>
<dbReference type="EMBL" id="NKFA01000062">
    <property type="protein sequence ID" value="OXI29538.1"/>
    <property type="molecule type" value="Genomic_DNA"/>
</dbReference>
<dbReference type="RefSeq" id="WP_058698224.1">
    <property type="nucleotide sequence ID" value="NZ_NKFA01000062.1"/>
</dbReference>
<protein>
    <submittedName>
        <fullName evidence="3">Tripartite tricarboxylate transporter substrate binding protein</fullName>
    </submittedName>
</protein>
<name>A0A228HHJ8_9BURK</name>
<evidence type="ECO:0000313" key="3">
    <source>
        <dbReference type="EMBL" id="OXI29538.1"/>
    </source>
</evidence>
<feature type="signal peptide" evidence="2">
    <location>
        <begin position="1"/>
        <end position="26"/>
    </location>
</feature>
<evidence type="ECO:0000313" key="4">
    <source>
        <dbReference type="Proteomes" id="UP000214600"/>
    </source>
</evidence>
<dbReference type="SUPFAM" id="SSF53850">
    <property type="entry name" value="Periplasmic binding protein-like II"/>
    <property type="match status" value="1"/>
</dbReference>
<dbReference type="Pfam" id="PF03401">
    <property type="entry name" value="TctC"/>
    <property type="match status" value="1"/>
</dbReference>
<dbReference type="PIRSF" id="PIRSF017082">
    <property type="entry name" value="YflP"/>
    <property type="match status" value="1"/>
</dbReference>
<organism evidence="3 4">
    <name type="scientific">Burkholderia aenigmatica</name>
    <dbReference type="NCBI Taxonomy" id="2015348"/>
    <lineage>
        <taxon>Bacteria</taxon>
        <taxon>Pseudomonadati</taxon>
        <taxon>Pseudomonadota</taxon>
        <taxon>Betaproteobacteria</taxon>
        <taxon>Burkholderiales</taxon>
        <taxon>Burkholderiaceae</taxon>
        <taxon>Burkholderia</taxon>
        <taxon>Burkholderia cepacia complex</taxon>
    </lineage>
</organism>
<dbReference type="InterPro" id="IPR005064">
    <property type="entry name" value="BUG"/>
</dbReference>
<feature type="chain" id="PRO_5011227746" evidence="2">
    <location>
        <begin position="27"/>
        <end position="327"/>
    </location>
</feature>
<dbReference type="GeneID" id="98406319"/>
<dbReference type="PROSITE" id="PS51257">
    <property type="entry name" value="PROKAR_LIPOPROTEIN"/>
    <property type="match status" value="1"/>
</dbReference>
<proteinExistence type="inferred from homology"/>
<sequence>MKRWILGLSAAVVGCWAATGQSVANASESWPSRPIKWVVPYPPGGTTDMLARIVGAKLSERLGQPVVIENKPGAGGDVGTAYVAKQPADGYTIVMGNIGPIAINPTLTPDARFSPTRDLAPVTLLAEVPNLLVVNPQLPVKSVKELVQYAKQQPNPLSYATPGNGTSLHLAGELFASTAGLRMVHVPYRGSGPGLNDTMAGHVPIMFDNMPSALNLVKGGKVRALAITSAVRSPLLPDVPTMTEAGLSNYQITGWFGVLVPAATPKPIVTRLDAEIQAVLKMPDVRSKIGDIGGIISGAGRDEFGRFIQQESAKWQKLIRTAHITVQ</sequence>
<dbReference type="Gene3D" id="3.40.190.150">
    <property type="entry name" value="Bordetella uptake gene, domain 1"/>
    <property type="match status" value="1"/>
</dbReference>
<reference evidence="3 4" key="2">
    <citation type="submission" date="2017-08" db="EMBL/GenBank/DDBJ databases">
        <title>WGS of novel Burkholderia cepaca complex species.</title>
        <authorList>
            <person name="Lipuma J."/>
            <person name="Spilker T."/>
        </authorList>
    </citation>
    <scope>NUCLEOTIDE SEQUENCE [LARGE SCALE GENOMIC DNA]</scope>
    <source>
        <strain evidence="3 4">AU17325</strain>
    </source>
</reference>
<gene>
    <name evidence="3" type="ORF">CFB84_43990</name>
</gene>
<dbReference type="OrthoDB" id="8678477at2"/>
<dbReference type="Proteomes" id="UP000214600">
    <property type="component" value="Unassembled WGS sequence"/>
</dbReference>
<comment type="similarity">
    <text evidence="1">Belongs to the UPF0065 (bug) family.</text>
</comment>
<comment type="caution">
    <text evidence="3">The sequence shown here is derived from an EMBL/GenBank/DDBJ whole genome shotgun (WGS) entry which is preliminary data.</text>
</comment>